<dbReference type="AlphaFoldDB" id="A0AAV1JXD5"/>
<name>A0AAV1JXD5_9NEOP</name>
<evidence type="ECO:0000313" key="2">
    <source>
        <dbReference type="EMBL" id="CAK1553977.1"/>
    </source>
</evidence>
<keyword evidence="1" id="KW-1133">Transmembrane helix</keyword>
<keyword evidence="1" id="KW-0472">Membrane</keyword>
<accession>A0AAV1JXD5</accession>
<organism evidence="2 3">
    <name type="scientific">Leptosia nina</name>
    <dbReference type="NCBI Taxonomy" id="320188"/>
    <lineage>
        <taxon>Eukaryota</taxon>
        <taxon>Metazoa</taxon>
        <taxon>Ecdysozoa</taxon>
        <taxon>Arthropoda</taxon>
        <taxon>Hexapoda</taxon>
        <taxon>Insecta</taxon>
        <taxon>Pterygota</taxon>
        <taxon>Neoptera</taxon>
        <taxon>Endopterygota</taxon>
        <taxon>Lepidoptera</taxon>
        <taxon>Glossata</taxon>
        <taxon>Ditrysia</taxon>
        <taxon>Papilionoidea</taxon>
        <taxon>Pieridae</taxon>
        <taxon>Pierinae</taxon>
        <taxon>Leptosia</taxon>
    </lineage>
</organism>
<feature type="transmembrane region" description="Helical" evidence="1">
    <location>
        <begin position="29"/>
        <end position="62"/>
    </location>
</feature>
<keyword evidence="3" id="KW-1185">Reference proteome</keyword>
<dbReference type="EMBL" id="CAVLEF010000265">
    <property type="protein sequence ID" value="CAK1553977.1"/>
    <property type="molecule type" value="Genomic_DNA"/>
</dbReference>
<comment type="caution">
    <text evidence="2">The sequence shown here is derived from an EMBL/GenBank/DDBJ whole genome shotgun (WGS) entry which is preliminary data.</text>
</comment>
<proteinExistence type="predicted"/>
<reference evidence="2 3" key="1">
    <citation type="submission" date="2023-11" db="EMBL/GenBank/DDBJ databases">
        <authorList>
            <person name="Okamura Y."/>
        </authorList>
    </citation>
    <scope>NUCLEOTIDE SEQUENCE [LARGE SCALE GENOMIC DNA]</scope>
</reference>
<gene>
    <name evidence="2" type="ORF">LNINA_LOCUS12935</name>
</gene>
<evidence type="ECO:0000256" key="1">
    <source>
        <dbReference type="SAM" id="Phobius"/>
    </source>
</evidence>
<keyword evidence="1" id="KW-0812">Transmembrane</keyword>
<dbReference type="Proteomes" id="UP001497472">
    <property type="component" value="Unassembled WGS sequence"/>
</dbReference>
<evidence type="ECO:0000313" key="3">
    <source>
        <dbReference type="Proteomes" id="UP001497472"/>
    </source>
</evidence>
<protein>
    <submittedName>
        <fullName evidence="2">Uncharacterized protein</fullName>
    </submittedName>
</protein>
<sequence>MSHETHLDMPDVDPQVQEDHDAHSSTLTYLFVNTLCVFIVIIYPGIVVAFVSAVVHVGAFLVDVSTCCFHKAVGFLHSLF</sequence>